<dbReference type="Proteomes" id="UP000886998">
    <property type="component" value="Unassembled WGS sequence"/>
</dbReference>
<proteinExistence type="predicted"/>
<gene>
    <name evidence="1" type="ORF">TNIN_122291</name>
</gene>
<reference evidence="1" key="1">
    <citation type="submission" date="2020-08" db="EMBL/GenBank/DDBJ databases">
        <title>Multicomponent nature underlies the extraordinary mechanical properties of spider dragline silk.</title>
        <authorList>
            <person name="Kono N."/>
            <person name="Nakamura H."/>
            <person name="Mori M."/>
            <person name="Yoshida Y."/>
            <person name="Ohtoshi R."/>
            <person name="Malay A.D."/>
            <person name="Moran D.A.P."/>
            <person name="Tomita M."/>
            <person name="Numata K."/>
            <person name="Arakawa K."/>
        </authorList>
    </citation>
    <scope>NUCLEOTIDE SEQUENCE</scope>
</reference>
<name>A0A8X7C5I7_9ARAC</name>
<evidence type="ECO:0000313" key="1">
    <source>
        <dbReference type="EMBL" id="GFY54347.1"/>
    </source>
</evidence>
<comment type="caution">
    <text evidence="1">The sequence shown here is derived from an EMBL/GenBank/DDBJ whole genome shotgun (WGS) entry which is preliminary data.</text>
</comment>
<accession>A0A8X7C5I7</accession>
<dbReference type="AlphaFoldDB" id="A0A8X7C5I7"/>
<dbReference type="EMBL" id="BMAV01009828">
    <property type="protein sequence ID" value="GFY54347.1"/>
    <property type="molecule type" value="Genomic_DNA"/>
</dbReference>
<protein>
    <submittedName>
        <fullName evidence="1">Uncharacterized protein</fullName>
    </submittedName>
</protein>
<organism evidence="1 2">
    <name type="scientific">Trichonephila inaurata madagascariensis</name>
    <dbReference type="NCBI Taxonomy" id="2747483"/>
    <lineage>
        <taxon>Eukaryota</taxon>
        <taxon>Metazoa</taxon>
        <taxon>Ecdysozoa</taxon>
        <taxon>Arthropoda</taxon>
        <taxon>Chelicerata</taxon>
        <taxon>Arachnida</taxon>
        <taxon>Araneae</taxon>
        <taxon>Araneomorphae</taxon>
        <taxon>Entelegynae</taxon>
        <taxon>Araneoidea</taxon>
        <taxon>Nephilidae</taxon>
        <taxon>Trichonephila</taxon>
        <taxon>Trichonephila inaurata</taxon>
    </lineage>
</organism>
<evidence type="ECO:0000313" key="2">
    <source>
        <dbReference type="Proteomes" id="UP000886998"/>
    </source>
</evidence>
<sequence>MPISHQRIVWRDVTVASHALTREVLRLGNCYPFQAALYVRKVQSNKLLKDDGIVNLLAELPNKYPKDVSFNRSEEFLSPEGARDIPNPEEEEL</sequence>
<keyword evidence="2" id="KW-1185">Reference proteome</keyword>